<sequence length="203" mass="23607">MNKCESKYFNTALCMDEALIALLEVKDLQYITIKEICEKAGVNRSTFYLHYETIADLVNEAMESVDTRFQSYFAQDTKTIWDKINGDELKDLVLITGDYLKPYLQFISDNKKVYRAAFRNPNSMQANERYGNLKKYVLQPILKKFKVPSAFWKYYIAYYIEGIMAIIKEWLNHDCSDTVETIAAIIEECVRPTNGTIESTYGE</sequence>
<evidence type="ECO:0000313" key="5">
    <source>
        <dbReference type="Proteomes" id="UP001299265"/>
    </source>
</evidence>
<dbReference type="InterPro" id="IPR050624">
    <property type="entry name" value="HTH-type_Tx_Regulator"/>
</dbReference>
<organism evidence="4 5">
    <name type="scientific">Lientehia hominis</name>
    <dbReference type="NCBI Taxonomy" id="2897778"/>
    <lineage>
        <taxon>Bacteria</taxon>
        <taxon>Bacillati</taxon>
        <taxon>Bacillota</taxon>
        <taxon>Clostridia</taxon>
        <taxon>Lachnospirales</taxon>
        <taxon>Lachnospiraceae</taxon>
        <taxon>Lientehia</taxon>
    </lineage>
</organism>
<dbReference type="AlphaFoldDB" id="A0AAP2RG04"/>
<dbReference type="InterPro" id="IPR039532">
    <property type="entry name" value="TetR_C_Firmicutes"/>
</dbReference>
<keyword evidence="1 2" id="KW-0238">DNA-binding</keyword>
<dbReference type="PROSITE" id="PS50977">
    <property type="entry name" value="HTH_TETR_2"/>
    <property type="match status" value="1"/>
</dbReference>
<dbReference type="SUPFAM" id="SSF46689">
    <property type="entry name" value="Homeodomain-like"/>
    <property type="match status" value="1"/>
</dbReference>
<evidence type="ECO:0000313" key="4">
    <source>
        <dbReference type="EMBL" id="MCD2491534.1"/>
    </source>
</evidence>
<dbReference type="Proteomes" id="UP001299265">
    <property type="component" value="Unassembled WGS sequence"/>
</dbReference>
<accession>A0AAP2RG04</accession>
<feature type="DNA-binding region" description="H-T-H motif" evidence="2">
    <location>
        <begin position="32"/>
        <end position="51"/>
    </location>
</feature>
<dbReference type="PANTHER" id="PTHR43479:SF11">
    <property type="entry name" value="ACREF_ENVCD OPERON REPRESSOR-RELATED"/>
    <property type="match status" value="1"/>
</dbReference>
<dbReference type="InterPro" id="IPR009057">
    <property type="entry name" value="Homeodomain-like_sf"/>
</dbReference>
<name>A0AAP2RG04_9FIRM</name>
<reference evidence="4 5" key="1">
    <citation type="submission" date="2021-11" db="EMBL/GenBank/DDBJ databases">
        <title>Lacrimispora sp. nov. NSJ-141 isolated from human feces.</title>
        <authorList>
            <person name="Abdugheni R."/>
        </authorList>
    </citation>
    <scope>NUCLEOTIDE SEQUENCE [LARGE SCALE GENOMIC DNA]</scope>
    <source>
        <strain evidence="4 5">NSJ-141</strain>
    </source>
</reference>
<evidence type="ECO:0000259" key="3">
    <source>
        <dbReference type="PROSITE" id="PS50977"/>
    </source>
</evidence>
<dbReference type="Pfam" id="PF14278">
    <property type="entry name" value="TetR_C_8"/>
    <property type="match status" value="1"/>
</dbReference>
<comment type="caution">
    <text evidence="4">The sequence shown here is derived from an EMBL/GenBank/DDBJ whole genome shotgun (WGS) entry which is preliminary data.</text>
</comment>
<evidence type="ECO:0000256" key="2">
    <source>
        <dbReference type="PROSITE-ProRule" id="PRU00335"/>
    </source>
</evidence>
<protein>
    <submittedName>
        <fullName evidence="4">TetR/AcrR family transcriptional regulator</fullName>
    </submittedName>
</protein>
<feature type="domain" description="HTH tetR-type" evidence="3">
    <location>
        <begin position="9"/>
        <end position="69"/>
    </location>
</feature>
<dbReference type="Pfam" id="PF00440">
    <property type="entry name" value="TetR_N"/>
    <property type="match status" value="1"/>
</dbReference>
<dbReference type="EMBL" id="JAJNOR010000001">
    <property type="protein sequence ID" value="MCD2491534.1"/>
    <property type="molecule type" value="Genomic_DNA"/>
</dbReference>
<gene>
    <name evidence="4" type="ORF">LQE92_02680</name>
</gene>
<dbReference type="GO" id="GO:0003677">
    <property type="term" value="F:DNA binding"/>
    <property type="evidence" value="ECO:0007669"/>
    <property type="project" value="UniProtKB-UniRule"/>
</dbReference>
<evidence type="ECO:0000256" key="1">
    <source>
        <dbReference type="ARBA" id="ARBA00023125"/>
    </source>
</evidence>
<dbReference type="PANTHER" id="PTHR43479">
    <property type="entry name" value="ACREF/ENVCD OPERON REPRESSOR-RELATED"/>
    <property type="match status" value="1"/>
</dbReference>
<dbReference type="InterPro" id="IPR001647">
    <property type="entry name" value="HTH_TetR"/>
</dbReference>
<dbReference type="RefSeq" id="WP_231061459.1">
    <property type="nucleotide sequence ID" value="NZ_JAJNOR010000001.1"/>
</dbReference>
<keyword evidence="5" id="KW-1185">Reference proteome</keyword>
<proteinExistence type="predicted"/>
<dbReference type="Gene3D" id="1.10.357.10">
    <property type="entry name" value="Tetracycline Repressor, domain 2"/>
    <property type="match status" value="1"/>
</dbReference>